<organism evidence="6 7">
    <name type="scientific">Candidatus Marsarchaeota G2 archaeon OSP_D</name>
    <dbReference type="NCBI Taxonomy" id="1978157"/>
    <lineage>
        <taxon>Archaea</taxon>
        <taxon>Candidatus Marsarchaeota</taxon>
        <taxon>Candidatus Marsarchaeota group 2</taxon>
    </lineage>
</organism>
<evidence type="ECO:0000256" key="1">
    <source>
        <dbReference type="ARBA" id="ARBA00022741"/>
    </source>
</evidence>
<evidence type="ECO:0000256" key="3">
    <source>
        <dbReference type="ARBA" id="ARBA00022840"/>
    </source>
</evidence>
<keyword evidence="2" id="KW-0378">Hydrolase</keyword>
<feature type="region of interest" description="Disordered" evidence="4">
    <location>
        <begin position="622"/>
        <end position="647"/>
    </location>
</feature>
<dbReference type="Pfam" id="PF19263">
    <property type="entry name" value="DUF5906"/>
    <property type="match status" value="1"/>
</dbReference>
<dbReference type="Pfam" id="PF08706">
    <property type="entry name" value="D5_N"/>
    <property type="match status" value="1"/>
</dbReference>
<name>A0A2R6AP21_9ARCH</name>
<accession>A0A2R6AP21</accession>
<feature type="compositionally biased region" description="Basic and acidic residues" evidence="4">
    <location>
        <begin position="637"/>
        <end position="647"/>
    </location>
</feature>
<feature type="compositionally biased region" description="Basic and acidic residues" evidence="4">
    <location>
        <begin position="15"/>
        <end position="25"/>
    </location>
</feature>
<sequence length="647" mass="73956">MCGPGTRINHAKCPRKADGKPKEGCPGEGYGEYTVLGTEVIATFPGNPLTQLLDAAKQRGWEPARGTPSAQNNGGEPLAQKLGKLAQKDRKFADLYFDGAWERYGYPSRSEAEEAVVTAMVRAGLSDEEIIQAMEQCAVGKWQERDQSYRKLTLRKAHEYVFQRRVAPDGDKHGEPTSNEGDVDKDDSGDGGDTSDPWPLAQKLMEKRVYRKVQHISALGATSFWWFDGAAWRLGAEEVVEKDLTEVLSNQADTKPSSTLLDQVIRIIGAKSWVAEKQLQEPPLNLINLRNGILDIETGELHPHNPQLWFTSVIDVEYNPNAECPNFLKFLSEILPPEAHPTIQELFGYTLYRSSYARRAFMLIGEGNNGKSILLDILTQWIGEENVSNKNLQDLEYNRFSVARLLGKHVNIFADLPQTPLGKSEVFRALTGGDRLEAERKHRDSFSFQPYAKLIFSTNKLPPVREDEVDAFFKRWVIIEFPYQFEDDPAKRKQILAECTTEEEKSGILNWALEGLRRLLKTGKFTADEGDSAKIRDRWMRETNPAYDFLTTYVERDPKGIIIKKNLWNQYIAWREEQGLPTIERQNEFSQLVQTLFRAEPKRVRINGERQHIWVGIRWKDQDRQEQEPSNFDDDDDKYKRLGEPAF</sequence>
<dbReference type="InterPro" id="IPR027417">
    <property type="entry name" value="P-loop_NTPase"/>
</dbReference>
<evidence type="ECO:0000313" key="7">
    <source>
        <dbReference type="Proteomes" id="UP000240322"/>
    </source>
</evidence>
<dbReference type="SMART" id="SM00885">
    <property type="entry name" value="D5_N"/>
    <property type="match status" value="1"/>
</dbReference>
<dbReference type="GO" id="GO:0005524">
    <property type="term" value="F:ATP binding"/>
    <property type="evidence" value="ECO:0007669"/>
    <property type="project" value="UniProtKB-KW"/>
</dbReference>
<dbReference type="NCBIfam" id="TIGR01613">
    <property type="entry name" value="primase_Cterm"/>
    <property type="match status" value="1"/>
</dbReference>
<feature type="compositionally biased region" description="Acidic residues" evidence="4">
    <location>
        <begin position="181"/>
        <end position="190"/>
    </location>
</feature>
<keyword evidence="3" id="KW-0067">ATP-binding</keyword>
<proteinExistence type="predicted"/>
<dbReference type="Proteomes" id="UP000240322">
    <property type="component" value="Unassembled WGS sequence"/>
</dbReference>
<dbReference type="InterPro" id="IPR045455">
    <property type="entry name" value="NrS-1_pol-like_helicase"/>
</dbReference>
<dbReference type="InterPro" id="IPR006500">
    <property type="entry name" value="Helicase_put_C_phage/plasmid"/>
</dbReference>
<feature type="compositionally biased region" description="Basic and acidic residues" evidence="4">
    <location>
        <begin position="165"/>
        <end position="175"/>
    </location>
</feature>
<dbReference type="InterPro" id="IPR051620">
    <property type="entry name" value="ORF904-like_C"/>
</dbReference>
<dbReference type="PANTHER" id="PTHR35372">
    <property type="entry name" value="ATP BINDING PROTEIN-RELATED"/>
    <property type="match status" value="1"/>
</dbReference>
<feature type="domain" description="SF3 helicase" evidence="5">
    <location>
        <begin position="338"/>
        <end position="494"/>
    </location>
</feature>
<dbReference type="InterPro" id="IPR014818">
    <property type="entry name" value="Phage/plasmid_primase_P4_C"/>
</dbReference>
<gene>
    <name evidence="6" type="ORF">B9Q03_09650</name>
</gene>
<dbReference type="PROSITE" id="PS51206">
    <property type="entry name" value="SF3_HELICASE_1"/>
    <property type="match status" value="1"/>
</dbReference>
<dbReference type="PANTHER" id="PTHR35372:SF2">
    <property type="entry name" value="SF3 HELICASE DOMAIN-CONTAINING PROTEIN"/>
    <property type="match status" value="1"/>
</dbReference>
<evidence type="ECO:0000256" key="2">
    <source>
        <dbReference type="ARBA" id="ARBA00022801"/>
    </source>
</evidence>
<feature type="region of interest" description="Disordered" evidence="4">
    <location>
        <begin position="1"/>
        <end position="26"/>
    </location>
</feature>
<dbReference type="GO" id="GO:0016787">
    <property type="term" value="F:hydrolase activity"/>
    <property type="evidence" value="ECO:0007669"/>
    <property type="project" value="UniProtKB-KW"/>
</dbReference>
<comment type="caution">
    <text evidence="6">The sequence shown here is derived from an EMBL/GenBank/DDBJ whole genome shotgun (WGS) entry which is preliminary data.</text>
</comment>
<dbReference type="Gene3D" id="3.40.50.300">
    <property type="entry name" value="P-loop containing nucleotide triphosphate hydrolases"/>
    <property type="match status" value="1"/>
</dbReference>
<keyword evidence="1" id="KW-0547">Nucleotide-binding</keyword>
<dbReference type="AlphaFoldDB" id="A0A2R6AP21"/>
<dbReference type="SUPFAM" id="SSF52540">
    <property type="entry name" value="P-loop containing nucleoside triphosphate hydrolases"/>
    <property type="match status" value="1"/>
</dbReference>
<evidence type="ECO:0000259" key="5">
    <source>
        <dbReference type="PROSITE" id="PS51206"/>
    </source>
</evidence>
<evidence type="ECO:0000256" key="4">
    <source>
        <dbReference type="SAM" id="MobiDB-lite"/>
    </source>
</evidence>
<dbReference type="InterPro" id="IPR014015">
    <property type="entry name" value="Helicase_SF3_DNA-vir"/>
</dbReference>
<evidence type="ECO:0000313" key="6">
    <source>
        <dbReference type="EMBL" id="PSN88101.1"/>
    </source>
</evidence>
<feature type="region of interest" description="Disordered" evidence="4">
    <location>
        <begin position="165"/>
        <end position="198"/>
    </location>
</feature>
<protein>
    <recommendedName>
        <fullName evidence="5">SF3 helicase domain-containing protein</fullName>
    </recommendedName>
</protein>
<dbReference type="EMBL" id="NEXE01000132">
    <property type="protein sequence ID" value="PSN88101.1"/>
    <property type="molecule type" value="Genomic_DNA"/>
</dbReference>
<reference evidence="6 7" key="1">
    <citation type="submission" date="2017-04" db="EMBL/GenBank/DDBJ databases">
        <title>Novel microbial lineages endemic to geothermal iron-oxide mats fill important gaps in the evolutionary history of Archaea.</title>
        <authorList>
            <person name="Jay Z.J."/>
            <person name="Beam J.P."/>
            <person name="Dlakic M."/>
            <person name="Rusch D.B."/>
            <person name="Kozubal M.A."/>
            <person name="Inskeep W.P."/>
        </authorList>
    </citation>
    <scope>NUCLEOTIDE SEQUENCE [LARGE SCALE GENOMIC DNA]</scope>
    <source>
        <strain evidence="6">OSP_D</strain>
    </source>
</reference>